<feature type="region of interest" description="Disordered" evidence="6">
    <location>
        <begin position="78"/>
        <end position="155"/>
    </location>
</feature>
<feature type="transmembrane region" description="Helical" evidence="7">
    <location>
        <begin position="625"/>
        <end position="645"/>
    </location>
</feature>
<dbReference type="HOGENOM" id="CLU_390869_0_0_1"/>
<proteinExistence type="inferred from homology"/>
<evidence type="ECO:0000256" key="5">
    <source>
        <dbReference type="ARBA" id="ARBA00023136"/>
    </source>
</evidence>
<evidence type="ECO:0000256" key="2">
    <source>
        <dbReference type="ARBA" id="ARBA00006921"/>
    </source>
</evidence>
<dbReference type="Pfam" id="PF04145">
    <property type="entry name" value="Ctr"/>
    <property type="match status" value="1"/>
</dbReference>
<gene>
    <name evidence="8" type="ORF">GQ26_0221390</name>
</gene>
<evidence type="ECO:0000256" key="4">
    <source>
        <dbReference type="ARBA" id="ARBA00022989"/>
    </source>
</evidence>
<dbReference type="PANTHER" id="PTHR12483">
    <property type="entry name" value="SOLUTE CARRIER FAMILY 31 COPPER TRANSPORTERS"/>
    <property type="match status" value="1"/>
</dbReference>
<keyword evidence="3 7" id="KW-0812">Transmembrane</keyword>
<dbReference type="GO" id="GO:0005375">
    <property type="term" value="F:copper ion transmembrane transporter activity"/>
    <property type="evidence" value="ECO:0007669"/>
    <property type="project" value="InterPro"/>
</dbReference>
<feature type="compositionally biased region" description="Low complexity" evidence="6">
    <location>
        <begin position="1"/>
        <end position="13"/>
    </location>
</feature>
<evidence type="ECO:0000313" key="8">
    <source>
        <dbReference type="EMBL" id="KFX45757.1"/>
    </source>
</evidence>
<feature type="region of interest" description="Disordered" evidence="6">
    <location>
        <begin position="186"/>
        <end position="210"/>
    </location>
</feature>
<organism evidence="8">
    <name type="scientific">Talaromyces marneffei PM1</name>
    <dbReference type="NCBI Taxonomy" id="1077442"/>
    <lineage>
        <taxon>Eukaryota</taxon>
        <taxon>Fungi</taxon>
        <taxon>Dikarya</taxon>
        <taxon>Ascomycota</taxon>
        <taxon>Pezizomycotina</taxon>
        <taxon>Eurotiomycetes</taxon>
        <taxon>Eurotiomycetidae</taxon>
        <taxon>Eurotiales</taxon>
        <taxon>Trichocomaceae</taxon>
        <taxon>Talaromyces</taxon>
        <taxon>Talaromyces sect. Talaromyces</taxon>
    </lineage>
</organism>
<dbReference type="EMBL" id="JPOX01000022">
    <property type="protein sequence ID" value="KFX45757.1"/>
    <property type="molecule type" value="Genomic_DNA"/>
</dbReference>
<feature type="region of interest" description="Disordered" evidence="6">
    <location>
        <begin position="1"/>
        <end position="66"/>
    </location>
</feature>
<protein>
    <submittedName>
        <fullName evidence="8">Copper transport protein ctr4</fullName>
    </submittedName>
</protein>
<comment type="similarity">
    <text evidence="2">Belongs to the copper transporter (Ctr) (TC 1.A.56) family. SLC31A subfamily.</text>
</comment>
<comment type="subcellular location">
    <subcellularLocation>
        <location evidence="1">Membrane</location>
        <topology evidence="1">Multi-pass membrane protein</topology>
    </subcellularLocation>
</comment>
<evidence type="ECO:0000256" key="1">
    <source>
        <dbReference type="ARBA" id="ARBA00004141"/>
    </source>
</evidence>
<sequence>MVSSPFRSDSVSSRMRKRFSLPAYPNKSLYADEQKQEFQYVDLDSSSRSPQPPVSVRPPLRTNDEARLRQAVTNLYEQVDRNEETGAEQQTEAPSEPTAAAAAAAASSEPGVKRTRPRRGSALDTLSSLSRRLSIVVEPTEKTEKSGPHGNFNASLQDEDPFLQFNGLLYNFEFGSPLSRSSRVFEAGTPPDDAGNSYGRYRPRNPAERAKRSRYSWGGFDLAHRNDGDAEDRDDDLISILEHDESNLNDAAAVVVAPAVVVPAASSPSQVRSKPPSRRPYYYQDNRRSGIVVDDVLADTIAAGALVHKDSTNNTTTTTTDTNNNNTSSAENIRAFIPLGTTAEQSETAPPEKKRGIIRRLSLSLFGRRKTDPLYMYISASLLDSSGSDTRRVKPRGPYLSTDSPTRPTPLVILMEFMPYLICRKLGLRGEKYTHFNIFISPNKYRILDSPAAISTISDKTSASAVDKMMDIGGSGKMGAGVGMDMDRSCKISMLWNWHIIDACFISRSWHITSHGMFAGSCIGVILLVMCLEFLRRLSKEYDRYILQQFKQNIALGGVGGGRCGATQNPAANKLATTTTATTTATTLDATNSTDENNARCCSTLSDAVVIPSTIRFRPTLLQQCIRALLHMVTFAVAYFIMLLAMYYNGYFIICIFIGAYLGSFVFSWESINVSTGSNVAGPGATENVTRTIIYSDYQGDTRITT</sequence>
<name>A0A093UZN7_TALMA</name>
<keyword evidence="5 7" id="KW-0472">Membrane</keyword>
<accession>A0A093UZN7</accession>
<evidence type="ECO:0000256" key="6">
    <source>
        <dbReference type="SAM" id="MobiDB-lite"/>
    </source>
</evidence>
<dbReference type="GO" id="GO:0016020">
    <property type="term" value="C:membrane"/>
    <property type="evidence" value="ECO:0007669"/>
    <property type="project" value="UniProtKB-SubCell"/>
</dbReference>
<comment type="caution">
    <text evidence="8">The sequence shown here is derived from an EMBL/GenBank/DDBJ whole genome shotgun (WGS) entry which is preliminary data.</text>
</comment>
<keyword evidence="4 7" id="KW-1133">Transmembrane helix</keyword>
<feature type="compositionally biased region" description="Low complexity" evidence="6">
    <location>
        <begin position="91"/>
        <end position="110"/>
    </location>
</feature>
<dbReference type="InterPro" id="IPR007274">
    <property type="entry name" value="Cop_transporter"/>
</dbReference>
<evidence type="ECO:0000256" key="3">
    <source>
        <dbReference type="ARBA" id="ARBA00022692"/>
    </source>
</evidence>
<dbReference type="AlphaFoldDB" id="A0A093UZN7"/>
<dbReference type="PANTHER" id="PTHR12483:SF73">
    <property type="entry name" value="COPPER TRANSPORT PROTEIN CTR3"/>
    <property type="match status" value="1"/>
</dbReference>
<evidence type="ECO:0000256" key="7">
    <source>
        <dbReference type="SAM" id="Phobius"/>
    </source>
</evidence>
<feature type="transmembrane region" description="Helical" evidence="7">
    <location>
        <begin position="516"/>
        <end position="535"/>
    </location>
</feature>
<feature type="transmembrane region" description="Helical" evidence="7">
    <location>
        <begin position="651"/>
        <end position="669"/>
    </location>
</feature>
<reference evidence="8" key="1">
    <citation type="journal article" date="2014" name="PLoS Genet.">
        <title>Signature Gene Expression Reveals Novel Clues to the Molecular Mechanisms of Dimorphic Transition in Penicillium marneffei.</title>
        <authorList>
            <person name="Yang E."/>
            <person name="Wang G."/>
            <person name="Cai J."/>
            <person name="Woo P.C."/>
            <person name="Lau S.K."/>
            <person name="Yuen K.-Y."/>
            <person name="Chow W.-N."/>
            <person name="Lin X."/>
        </authorList>
    </citation>
    <scope>NUCLEOTIDE SEQUENCE [LARGE SCALE GENOMIC DNA]</scope>
    <source>
        <strain evidence="8">PM1</strain>
    </source>
</reference>